<evidence type="ECO:0000259" key="8">
    <source>
        <dbReference type="PROSITE" id="PS50966"/>
    </source>
</evidence>
<comment type="function">
    <text evidence="6">Putative transcription activator involved in regulating light control of development.</text>
</comment>
<evidence type="ECO:0000256" key="2">
    <source>
        <dbReference type="ARBA" id="ARBA00022723"/>
    </source>
</evidence>
<feature type="compositionally biased region" description="Acidic residues" evidence="7">
    <location>
        <begin position="679"/>
        <end position="690"/>
    </location>
</feature>
<dbReference type="RefSeq" id="XP_071919647.1">
    <property type="nucleotide sequence ID" value="XM_072063546.1"/>
</dbReference>
<feature type="region of interest" description="Disordered" evidence="7">
    <location>
        <begin position="1"/>
        <end position="65"/>
    </location>
</feature>
<dbReference type="RefSeq" id="XP_071919648.1">
    <property type="nucleotide sequence ID" value="XM_072063547.1"/>
</dbReference>
<keyword evidence="9" id="KW-1185">Reference proteome</keyword>
<keyword evidence="6" id="KW-0539">Nucleus</keyword>
<keyword evidence="4 6" id="KW-0862">Zinc</keyword>
<evidence type="ECO:0000313" key="12">
    <source>
        <dbReference type="RefSeq" id="XP_071919649.1"/>
    </source>
</evidence>
<dbReference type="InterPro" id="IPR031052">
    <property type="entry name" value="FHY3/FAR1"/>
</dbReference>
<dbReference type="RefSeq" id="XP_071919649.1">
    <property type="nucleotide sequence ID" value="XM_072063548.1"/>
</dbReference>
<dbReference type="InterPro" id="IPR007527">
    <property type="entry name" value="Znf_SWIM"/>
</dbReference>
<dbReference type="GeneID" id="113705450"/>
<dbReference type="InterPro" id="IPR006564">
    <property type="entry name" value="Znf_PMZ"/>
</dbReference>
<evidence type="ECO:0000256" key="7">
    <source>
        <dbReference type="SAM" id="MobiDB-lite"/>
    </source>
</evidence>
<reference evidence="10 11" key="1">
    <citation type="submission" date="2025-05" db="UniProtKB">
        <authorList>
            <consortium name="RefSeq"/>
        </authorList>
    </citation>
    <scope>IDENTIFICATION</scope>
    <source>
        <tissue evidence="10 11">Leaves</tissue>
    </source>
</reference>
<sequence>MDAAARSACERANIDLSDNGNGDGDSGDYNRRNVEDNDINIDAENINGRKSGGAEPRTGNDNTREVSWVELDKGLDELTETEVFKLKFDCDEEAGMFYETYSKLVGFTVRKTYTKRDKDNVVIYRGWVCSREGFAENRINIWDRRQDPKPGSRVGCLASFRVKHEKKSGKYVVSGFVKEHNHELAAPIAVPYLQPQKRARTVTVEVGFTKKDIEHVQATSDIHDVDNRFLTHSVLAYLCAKNDYDPGLFYKYDGDDEKQLFSIFWADSKSRADYAFFGDVLALNTKFRKNAYGKPFIILAGLNNHYQTTVFGCALLGDETAETYVWLLETFLDAMNHKAPVSVITDGDKAIEEAIEKIFPTSQHRICHWHLYKDAVAIAGDSSFGPDFKKCMEENLNPDEFEVAWIKLMKKYGLQGHPWFEEIYSRRTKWAEAYLREHFFAGLSSIQGHGMNTYFTQFLQVQLKLHEFVRYFDNALVHLREDEAKADSESESTCPAFCTILRDLERHAADVFTKSIFLKVREQIMGDAMLILSNKEYLKDEACWVYRFSEYMKPDMIWKVRYHPTIQSLTCSCFKLIKDGLPCCHIISVIKAEQLREFPRCCINKRWMKHARSEIDSGIDIQALNMATEVARFRILNSTCSEMNYYASQTLQAFNKARNLISKFTSDVKQIYNSKGEVDEPSPEVSEDADGSTSRSGMHDPHGQCDASVVERPRPDDCSLHSHDQTTSQLRI</sequence>
<gene>
    <name evidence="10 11 12" type="primary">LOC113705450</name>
</gene>
<dbReference type="Pfam" id="PF10551">
    <property type="entry name" value="MULE"/>
    <property type="match status" value="1"/>
</dbReference>
<evidence type="ECO:0000256" key="4">
    <source>
        <dbReference type="ARBA" id="ARBA00022833"/>
    </source>
</evidence>
<keyword evidence="3 5" id="KW-0863">Zinc-finger</keyword>
<dbReference type="InterPro" id="IPR018289">
    <property type="entry name" value="MULE_transposase_dom"/>
</dbReference>
<evidence type="ECO:0000256" key="5">
    <source>
        <dbReference type="PROSITE-ProRule" id="PRU00325"/>
    </source>
</evidence>
<proteinExistence type="inferred from homology"/>
<organism evidence="9 12">
    <name type="scientific">Coffea arabica</name>
    <name type="common">Arabian coffee</name>
    <dbReference type="NCBI Taxonomy" id="13443"/>
    <lineage>
        <taxon>Eukaryota</taxon>
        <taxon>Viridiplantae</taxon>
        <taxon>Streptophyta</taxon>
        <taxon>Embryophyta</taxon>
        <taxon>Tracheophyta</taxon>
        <taxon>Spermatophyta</taxon>
        <taxon>Magnoliopsida</taxon>
        <taxon>eudicotyledons</taxon>
        <taxon>Gunneridae</taxon>
        <taxon>Pentapetalae</taxon>
        <taxon>asterids</taxon>
        <taxon>lamiids</taxon>
        <taxon>Gentianales</taxon>
        <taxon>Rubiaceae</taxon>
        <taxon>Ixoroideae</taxon>
        <taxon>Gardenieae complex</taxon>
        <taxon>Bertiereae - Coffeeae clade</taxon>
        <taxon>Coffeeae</taxon>
        <taxon>Coffea</taxon>
    </lineage>
</organism>
<name>A0ABM4VJE0_COFAR</name>
<comment type="subcellular location">
    <subcellularLocation>
        <location evidence="6">Nucleus</location>
    </subcellularLocation>
</comment>
<dbReference type="Pfam" id="PF03101">
    <property type="entry name" value="FAR1"/>
    <property type="match status" value="1"/>
</dbReference>
<dbReference type="SMART" id="SM00575">
    <property type="entry name" value="ZnF_PMZ"/>
    <property type="match status" value="1"/>
</dbReference>
<evidence type="ECO:0000256" key="6">
    <source>
        <dbReference type="RuleBase" id="RU367018"/>
    </source>
</evidence>
<dbReference type="PROSITE" id="PS50966">
    <property type="entry name" value="ZF_SWIM"/>
    <property type="match status" value="1"/>
</dbReference>
<protein>
    <recommendedName>
        <fullName evidence="6">Protein FAR1-RELATED SEQUENCE</fullName>
    </recommendedName>
</protein>
<comment type="similarity">
    <text evidence="1 6">Belongs to the FHY3/FAR1 family.</text>
</comment>
<feature type="compositionally biased region" description="Basic and acidic residues" evidence="7">
    <location>
        <begin position="697"/>
        <end position="724"/>
    </location>
</feature>
<evidence type="ECO:0000256" key="1">
    <source>
        <dbReference type="ARBA" id="ARBA00005889"/>
    </source>
</evidence>
<accession>A0ABM4VJE0</accession>
<dbReference type="Proteomes" id="UP001652660">
    <property type="component" value="Chromosome 8c"/>
</dbReference>
<feature type="domain" description="SWIM-type" evidence="8">
    <location>
        <begin position="562"/>
        <end position="594"/>
    </location>
</feature>
<evidence type="ECO:0000313" key="10">
    <source>
        <dbReference type="RefSeq" id="XP_071919647.1"/>
    </source>
</evidence>
<keyword evidence="2 6" id="KW-0479">Metal-binding</keyword>
<evidence type="ECO:0000256" key="3">
    <source>
        <dbReference type="ARBA" id="ARBA00022771"/>
    </source>
</evidence>
<feature type="region of interest" description="Disordered" evidence="7">
    <location>
        <begin position="674"/>
        <end position="732"/>
    </location>
</feature>
<dbReference type="PANTHER" id="PTHR31669">
    <property type="entry name" value="PROTEIN FAR1-RELATED SEQUENCE 10-RELATED"/>
    <property type="match status" value="1"/>
</dbReference>
<evidence type="ECO:0000313" key="9">
    <source>
        <dbReference type="Proteomes" id="UP001652660"/>
    </source>
</evidence>
<dbReference type="InterPro" id="IPR004330">
    <property type="entry name" value="FAR1_DNA_bnd_dom"/>
</dbReference>
<dbReference type="PANTHER" id="PTHR31669:SF292">
    <property type="entry name" value="OS02G0262500 PROTEIN"/>
    <property type="match status" value="1"/>
</dbReference>
<evidence type="ECO:0000313" key="11">
    <source>
        <dbReference type="RefSeq" id="XP_071919648.1"/>
    </source>
</evidence>